<dbReference type="EMBL" id="ML992518">
    <property type="protein sequence ID" value="KAF2219217.1"/>
    <property type="molecule type" value="Genomic_DNA"/>
</dbReference>
<dbReference type="Proteomes" id="UP000799538">
    <property type="component" value="Unassembled WGS sequence"/>
</dbReference>
<proteinExistence type="predicted"/>
<sequence>MSAIDTDSGQVDFAQSQNGQEQGTQCHEQGRVRSDRFLYLHPRTVSLMRFQMYITMSDISKRRHHRQPILHNERQTTQGQLQSHRGGQESHTELFQEPIFQRQWRRDRRRRLQHSQPPLLEPCRRRCRREPPHFRRSRGQPGDPGHIRAELYFRQHRRDLPESHLPRKHQPLPLDVQPGSMDRQRHLHPAGTPQWSRRVERHHRAHGQDDRCRQDEADQLRVRGRGRRAGQSRVQGHGGQSWRRLLLEDRQSGVQCDGLRDASLWSI</sequence>
<dbReference type="AlphaFoldDB" id="A0A6A6G0M6"/>
<evidence type="ECO:0000313" key="4">
    <source>
        <dbReference type="Proteomes" id="UP000799538"/>
    </source>
</evidence>
<reference evidence="3" key="2">
    <citation type="journal article" date="2020" name="Stud. Mycol.">
        <title>101 Dothideomycetes genomes: a test case for predicting lifestyles and emergence of pathogens.</title>
        <authorList>
            <person name="Haridas S."/>
            <person name="Albert R."/>
            <person name="Binder M."/>
            <person name="Bloem J."/>
            <person name="Labutti K."/>
            <person name="Salamov A."/>
            <person name="Andreopoulos B."/>
            <person name="Baker S."/>
            <person name="Barry K."/>
            <person name="Bills G."/>
            <person name="Bluhm B."/>
            <person name="Cannon C."/>
            <person name="Castanera R."/>
            <person name="Culley D."/>
            <person name="Daum C."/>
            <person name="Ezra D."/>
            <person name="Gonzalez J."/>
            <person name="Henrissat B."/>
            <person name="Kuo A."/>
            <person name="Liang C."/>
            <person name="Lipzen A."/>
            <person name="Lutzoni F."/>
            <person name="Magnuson J."/>
            <person name="Mondo S."/>
            <person name="Nolan M."/>
            <person name="Ohm R."/>
            <person name="Pangilinan J."/>
            <person name="Park H.-J."/>
            <person name="Ramirez L."/>
            <person name="Alfaro M."/>
            <person name="Sun H."/>
            <person name="Tritt A."/>
            <person name="Yoshinaga Y."/>
            <person name="Zwiers L.-H."/>
            <person name="Turgeon B."/>
            <person name="Goodwin S."/>
            <person name="Spatafora J."/>
            <person name="Crous P."/>
            <person name="Grigoriev I."/>
        </authorList>
    </citation>
    <scope>NUCLEOTIDE SEQUENCE</scope>
    <source>
        <strain evidence="3">CECT 20119</strain>
    </source>
</reference>
<evidence type="ECO:0000256" key="1">
    <source>
        <dbReference type="SAM" id="MobiDB-lite"/>
    </source>
</evidence>
<protein>
    <submittedName>
        <fullName evidence="3">Uncharacterized protein</fullName>
    </submittedName>
</protein>
<feature type="compositionally biased region" description="Polar residues" evidence="1">
    <location>
        <begin position="75"/>
        <end position="85"/>
    </location>
</feature>
<feature type="region of interest" description="Disordered" evidence="1">
    <location>
        <begin position="182"/>
        <end position="216"/>
    </location>
</feature>
<dbReference type="EMBL" id="ML992520">
    <property type="protein sequence ID" value="KAF2219087.1"/>
    <property type="molecule type" value="Genomic_DNA"/>
</dbReference>
<name>A0A6A6G0M6_9PEZI</name>
<gene>
    <name evidence="3" type="ORF">BDZ85DRAFT_46012</name>
    <name evidence="2" type="ORF">BDZ85DRAFT_59358</name>
</gene>
<accession>A0A6A6G0M6</accession>
<feature type="region of interest" description="Disordered" evidence="1">
    <location>
        <begin position="1"/>
        <end position="29"/>
    </location>
</feature>
<feature type="region of interest" description="Disordered" evidence="1">
    <location>
        <begin position="71"/>
        <end position="100"/>
    </location>
</feature>
<feature type="compositionally biased region" description="Polar residues" evidence="1">
    <location>
        <begin position="1"/>
        <end position="27"/>
    </location>
</feature>
<evidence type="ECO:0000313" key="3">
    <source>
        <dbReference type="EMBL" id="KAF2219217.1"/>
    </source>
</evidence>
<keyword evidence="4" id="KW-1185">Reference proteome</keyword>
<reference evidence="4" key="1">
    <citation type="journal article" date="2020" name="Stud. Mycol.">
        <title>101 Dothideomycetes genomes: A test case for predicting lifestyles and emergence of pathogens.</title>
        <authorList>
            <person name="Haridas S."/>
            <person name="Albert R."/>
            <person name="Binder M."/>
            <person name="Bloem J."/>
            <person name="LaButti K."/>
            <person name="Salamov A."/>
            <person name="Andreopoulos B."/>
            <person name="Baker S."/>
            <person name="Barry K."/>
            <person name="Bills G."/>
            <person name="Bluhm B."/>
            <person name="Cannon C."/>
            <person name="Castanera R."/>
            <person name="Culley D."/>
            <person name="Daum C."/>
            <person name="Ezra D."/>
            <person name="Gonzalez J."/>
            <person name="Henrissat B."/>
            <person name="Kuo A."/>
            <person name="Liang C."/>
            <person name="Lipzen A."/>
            <person name="Lutzoni F."/>
            <person name="Magnuson J."/>
            <person name="Mondo S."/>
            <person name="Nolan M."/>
            <person name="Ohm R."/>
            <person name="Pangilinan J."/>
            <person name="Park H.-J."/>
            <person name="Ramirez L."/>
            <person name="Alfaro M."/>
            <person name="Sun H."/>
            <person name="Tritt A."/>
            <person name="Yoshinaga Y."/>
            <person name="Zwiers L.-H."/>
            <person name="Turgeon B."/>
            <person name="Goodwin S."/>
            <person name="Spatafora J."/>
            <person name="Crous P."/>
            <person name="Grigoriev I."/>
        </authorList>
    </citation>
    <scope>NUCLEOTIDE SEQUENCE [LARGE SCALE GENOMIC DNA]</scope>
    <source>
        <strain evidence="4">CECT 20119</strain>
    </source>
</reference>
<organism evidence="3 4">
    <name type="scientific">Elsinoe ampelina</name>
    <dbReference type="NCBI Taxonomy" id="302913"/>
    <lineage>
        <taxon>Eukaryota</taxon>
        <taxon>Fungi</taxon>
        <taxon>Dikarya</taxon>
        <taxon>Ascomycota</taxon>
        <taxon>Pezizomycotina</taxon>
        <taxon>Dothideomycetes</taxon>
        <taxon>Dothideomycetidae</taxon>
        <taxon>Myriangiales</taxon>
        <taxon>Elsinoaceae</taxon>
        <taxon>Elsinoe</taxon>
    </lineage>
</organism>
<evidence type="ECO:0000313" key="2">
    <source>
        <dbReference type="EMBL" id="KAF2219087.1"/>
    </source>
</evidence>
<feature type="compositionally biased region" description="Basic and acidic residues" evidence="1">
    <location>
        <begin position="206"/>
        <end position="216"/>
    </location>
</feature>